<sequence>MQEKFRRTIAPGIFLLNLLMPAALTRGQYYDLKQHADKIIQHLRTVRNEAGKSRRRWIWELMQNAKDIPNTHPGGVSIEIRLSPRELRFSHDGEPFSLDNLYGLVLQVSTKDSAGRNPEETGKFGTGFISTHLLAEEVQVEGVAVDNRDRKWLVRLPLDRSAASSEALMPKIAAARQLVEALESEEGPTGEAFEELPATADSMAADHPTVFTYYLGGEEQQRAAQVGVADLVNTLPYTLINLPQIKQVRIINEAADTKYVYRCQALTSIDVTAEEKVVRYEVTIENARQGSQTVRSFATYLTNSLQLSLEVADFEGWQLLDIREARADLARDFALLPNERLPPPTLYRDFPLIGTDSYHLPFVLNGKTLYPTEPRDGILLTGDTLEPQHNRTLLLAARDASLRFTEWLLAREARNTYLLATTGLPGAAANLEPDARKWYSGLQQAWREKLVALPLVETEQGPRPLAQVRIPYFRSNAAHADNQEVWALAAPLLGPARVPRSDIAQRWIDVLGLADELPSWGPQSLVYSLENMLVEVAAAGDVSQLQLYEVAGAAAPNAYDWLNELYRFLAKRELLEPMLKAHAIVPSKYGKLYTLNSLHTEPADAPIPTEVLDLLRDLGDDWYAKLMHEQITLPGHAHPEKNLAAASEALNTLLTKEEFLQDSLRAEQILLRIVRLKAPESKEDAHYSQLYEFASALLPDAGQITPVATLAGFYFGNATRLLVRLVNRRLAATVSVTGLAAALDLSEAATMNWLDGYLYFLQEAGFEALLREMPIVPNRRGQLRKLTDLHHNGTADEPLDEELLAVLQLLDAADWNALLLADGLRLRLDSTYKRLDLGSAIMQRTNGIGVADYQAHHVPLMRLIDWCHIHHAEAAVLLPQFVAQANTIFFALAVGQGQHGRAVVELLKDEKRLSKLLTISAYLTDHQLQELLHLVEEEHEFTASFRFLQRIGALMEEAFRNALKLAGIAGEVIPGEATTRINFKGIGAYDFEIVNTDNGKRFLIELKSYRLLHNEPQPIHLAISQARQAAQQEPPFALCVIGRDRDADQVDAPYVQEHLVYLRNLATDFAEVATEIQQLTAIAQKAPGAIRLQTPKLNDNKVRVEQAFIQDPARRHTFSELIEDIKAHLS</sequence>
<dbReference type="NCBIfam" id="NF047352">
    <property type="entry name" value="P_loop_sacsin"/>
    <property type="match status" value="1"/>
</dbReference>
<evidence type="ECO:0000313" key="2">
    <source>
        <dbReference type="Proteomes" id="UP001500454"/>
    </source>
</evidence>
<evidence type="ECO:0000313" key="1">
    <source>
        <dbReference type="EMBL" id="GAA4389499.1"/>
    </source>
</evidence>
<evidence type="ECO:0008006" key="3">
    <source>
        <dbReference type="Google" id="ProtNLM"/>
    </source>
</evidence>
<proteinExistence type="predicted"/>
<dbReference type="EMBL" id="BAABHA010000013">
    <property type="protein sequence ID" value="GAA4389499.1"/>
    <property type="molecule type" value="Genomic_DNA"/>
</dbReference>
<name>A0ABP8JED7_9BACT</name>
<dbReference type="Proteomes" id="UP001500454">
    <property type="component" value="Unassembled WGS sequence"/>
</dbReference>
<dbReference type="InterPro" id="IPR036890">
    <property type="entry name" value="HATPase_C_sf"/>
</dbReference>
<dbReference type="SUPFAM" id="SSF55874">
    <property type="entry name" value="ATPase domain of HSP90 chaperone/DNA topoisomerase II/histidine kinase"/>
    <property type="match status" value="1"/>
</dbReference>
<gene>
    <name evidence="1" type="ORF">GCM10023186_36890</name>
</gene>
<accession>A0ABP8JED7</accession>
<reference evidence="2" key="1">
    <citation type="journal article" date="2019" name="Int. J. Syst. Evol. Microbiol.">
        <title>The Global Catalogue of Microorganisms (GCM) 10K type strain sequencing project: providing services to taxonomists for standard genome sequencing and annotation.</title>
        <authorList>
            <consortium name="The Broad Institute Genomics Platform"/>
            <consortium name="The Broad Institute Genome Sequencing Center for Infectious Disease"/>
            <person name="Wu L."/>
            <person name="Ma J."/>
        </authorList>
    </citation>
    <scope>NUCLEOTIDE SEQUENCE [LARGE SCALE GENOMIC DNA]</scope>
    <source>
        <strain evidence="2">JCM 17924</strain>
    </source>
</reference>
<comment type="caution">
    <text evidence="1">The sequence shown here is derived from an EMBL/GenBank/DDBJ whole genome shotgun (WGS) entry which is preliminary data.</text>
</comment>
<organism evidence="1 2">
    <name type="scientific">Hymenobacter koreensis</name>
    <dbReference type="NCBI Taxonomy" id="1084523"/>
    <lineage>
        <taxon>Bacteria</taxon>
        <taxon>Pseudomonadati</taxon>
        <taxon>Bacteroidota</taxon>
        <taxon>Cytophagia</taxon>
        <taxon>Cytophagales</taxon>
        <taxon>Hymenobacteraceae</taxon>
        <taxon>Hymenobacter</taxon>
    </lineage>
</organism>
<protein>
    <recommendedName>
        <fullName evidence="3">ATP-binding protein</fullName>
    </recommendedName>
</protein>
<keyword evidence="2" id="KW-1185">Reference proteome</keyword>